<evidence type="ECO:0000313" key="3">
    <source>
        <dbReference type="EMBL" id="DAZ94185.1"/>
    </source>
</evidence>
<feature type="compositionally biased region" description="Polar residues" evidence="1">
    <location>
        <begin position="284"/>
        <end position="293"/>
    </location>
</feature>
<reference evidence="3" key="2">
    <citation type="journal article" date="2023" name="Microbiol Resour">
        <title>Decontamination and Annotation of the Draft Genome Sequence of the Oomycete Lagenidium giganteum ARSEF 373.</title>
        <authorList>
            <person name="Morgan W.R."/>
            <person name="Tartar A."/>
        </authorList>
    </citation>
    <scope>NUCLEOTIDE SEQUENCE</scope>
    <source>
        <strain evidence="3">ARSEF 373</strain>
    </source>
</reference>
<reference evidence="3" key="1">
    <citation type="submission" date="2022-11" db="EMBL/GenBank/DDBJ databases">
        <authorList>
            <person name="Morgan W.R."/>
            <person name="Tartar A."/>
        </authorList>
    </citation>
    <scope>NUCLEOTIDE SEQUENCE</scope>
    <source>
        <strain evidence="3">ARSEF 373</strain>
    </source>
</reference>
<dbReference type="SMART" id="SM00239">
    <property type="entry name" value="C2"/>
    <property type="match status" value="1"/>
</dbReference>
<organism evidence="3 4">
    <name type="scientific">Lagenidium giganteum</name>
    <dbReference type="NCBI Taxonomy" id="4803"/>
    <lineage>
        <taxon>Eukaryota</taxon>
        <taxon>Sar</taxon>
        <taxon>Stramenopiles</taxon>
        <taxon>Oomycota</taxon>
        <taxon>Peronosporomycetes</taxon>
        <taxon>Pythiales</taxon>
        <taxon>Pythiaceae</taxon>
    </lineage>
</organism>
<dbReference type="PROSITE" id="PS50004">
    <property type="entry name" value="C2"/>
    <property type="match status" value="1"/>
</dbReference>
<dbReference type="AlphaFoldDB" id="A0AAV2YJE1"/>
<dbReference type="SUPFAM" id="SSF49562">
    <property type="entry name" value="C2 domain (Calcium/lipid-binding domain, CaLB)"/>
    <property type="match status" value="1"/>
</dbReference>
<gene>
    <name evidence="3" type="ORF">N0F65_004899</name>
</gene>
<feature type="region of interest" description="Disordered" evidence="1">
    <location>
        <begin position="216"/>
        <end position="245"/>
    </location>
</feature>
<accession>A0AAV2YJE1</accession>
<evidence type="ECO:0000313" key="4">
    <source>
        <dbReference type="Proteomes" id="UP001146120"/>
    </source>
</evidence>
<dbReference type="Proteomes" id="UP001146120">
    <property type="component" value="Unassembled WGS sequence"/>
</dbReference>
<keyword evidence="4" id="KW-1185">Reference proteome</keyword>
<comment type="caution">
    <text evidence="3">The sequence shown here is derived from an EMBL/GenBank/DDBJ whole genome shotgun (WGS) entry which is preliminary data.</text>
</comment>
<feature type="region of interest" description="Disordered" evidence="1">
    <location>
        <begin position="284"/>
        <end position="306"/>
    </location>
</feature>
<evidence type="ECO:0000256" key="1">
    <source>
        <dbReference type="SAM" id="MobiDB-lite"/>
    </source>
</evidence>
<name>A0AAV2YJE1_9STRA</name>
<evidence type="ECO:0000259" key="2">
    <source>
        <dbReference type="PROSITE" id="PS50004"/>
    </source>
</evidence>
<protein>
    <recommendedName>
        <fullName evidence="2">C2 domain-containing protein</fullName>
    </recommendedName>
</protein>
<sequence length="306" mass="34047">MVATTQQQHALSTKQRLFFRVFGAEGLNHSSAQGAYCKLYIGQDDKRDGTGVASEGLVSSAKKILTAEEASDKKPCRVFRTTCADTPTIDSPIWDEKFQVDILDPSRELLSIRVKSQRRLFAPLIGAVTIPLGELERNVLLDKWFDLTHGKTPSGRIRIQFHLVEPGASRKENTVGAQTARVDNNGPAVPYVDFEPSNVSMSYAKCDRNTSFASTANGSSMDLDGTDMDHVDPHPNPLYSRLPTLNTAKPDQFNRIYRDSSSTTMSDSDRRRSSLCDQFYINPTPEQRASSESDFVVDKQKNSVYL</sequence>
<dbReference type="EMBL" id="DAKRPA010000264">
    <property type="protein sequence ID" value="DAZ94185.1"/>
    <property type="molecule type" value="Genomic_DNA"/>
</dbReference>
<dbReference type="InterPro" id="IPR035892">
    <property type="entry name" value="C2_domain_sf"/>
</dbReference>
<dbReference type="CDD" id="cd00030">
    <property type="entry name" value="C2"/>
    <property type="match status" value="1"/>
</dbReference>
<dbReference type="Gene3D" id="2.60.40.150">
    <property type="entry name" value="C2 domain"/>
    <property type="match status" value="1"/>
</dbReference>
<proteinExistence type="predicted"/>
<feature type="compositionally biased region" description="Basic and acidic residues" evidence="1">
    <location>
        <begin position="296"/>
        <end position="306"/>
    </location>
</feature>
<dbReference type="InterPro" id="IPR000008">
    <property type="entry name" value="C2_dom"/>
</dbReference>
<dbReference type="Pfam" id="PF00168">
    <property type="entry name" value="C2"/>
    <property type="match status" value="1"/>
</dbReference>
<feature type="domain" description="C2" evidence="2">
    <location>
        <begin position="1"/>
        <end position="145"/>
    </location>
</feature>